<evidence type="ECO:0000313" key="3">
    <source>
        <dbReference type="Proteomes" id="UP000315353"/>
    </source>
</evidence>
<proteinExistence type="predicted"/>
<dbReference type="EMBL" id="BJNB01000026">
    <property type="protein sequence ID" value="GEB98171.1"/>
    <property type="molecule type" value="Genomic_DNA"/>
</dbReference>
<gene>
    <name evidence="2" type="ORF">CFL01nite_16660</name>
</gene>
<sequence length="56" mass="6147">MSRTGKDKAENGLARAWDKQPCGFGSEPRKDFDKRLILATANRPLQLGDGLNEGIC</sequence>
<feature type="region of interest" description="Disordered" evidence="1">
    <location>
        <begin position="1"/>
        <end position="26"/>
    </location>
</feature>
<dbReference type="Proteomes" id="UP000315353">
    <property type="component" value="Unassembled WGS sequence"/>
</dbReference>
<evidence type="ECO:0008006" key="4">
    <source>
        <dbReference type="Google" id="ProtNLM"/>
    </source>
</evidence>
<name>A0AB73B8B5_CORFL</name>
<protein>
    <recommendedName>
        <fullName evidence="4">ATPase AAA-type core domain-containing protein</fullName>
    </recommendedName>
</protein>
<comment type="caution">
    <text evidence="2">The sequence shown here is derived from an EMBL/GenBank/DDBJ whole genome shotgun (WGS) entry which is preliminary data.</text>
</comment>
<reference evidence="2 3" key="1">
    <citation type="submission" date="2019-06" db="EMBL/GenBank/DDBJ databases">
        <title>Whole genome shotgun sequence of Corynebacterium flavescens NBRC 14136.</title>
        <authorList>
            <person name="Hosoyama A."/>
            <person name="Uohara A."/>
            <person name="Ohji S."/>
            <person name="Ichikawa N."/>
        </authorList>
    </citation>
    <scope>NUCLEOTIDE SEQUENCE [LARGE SCALE GENOMIC DNA]</scope>
    <source>
        <strain evidence="2 3">NBRC 14136</strain>
    </source>
</reference>
<evidence type="ECO:0000256" key="1">
    <source>
        <dbReference type="SAM" id="MobiDB-lite"/>
    </source>
</evidence>
<dbReference type="AlphaFoldDB" id="A0AB73B8B5"/>
<evidence type="ECO:0000313" key="2">
    <source>
        <dbReference type="EMBL" id="GEB98171.1"/>
    </source>
</evidence>
<accession>A0AB73B8B5</accession>
<organism evidence="2 3">
    <name type="scientific">Corynebacterium flavescens</name>
    <dbReference type="NCBI Taxonomy" id="28028"/>
    <lineage>
        <taxon>Bacteria</taxon>
        <taxon>Bacillati</taxon>
        <taxon>Actinomycetota</taxon>
        <taxon>Actinomycetes</taxon>
        <taxon>Mycobacteriales</taxon>
        <taxon>Corynebacteriaceae</taxon>
        <taxon>Corynebacterium</taxon>
    </lineage>
</organism>
<feature type="compositionally biased region" description="Basic and acidic residues" evidence="1">
    <location>
        <begin position="1"/>
        <end position="10"/>
    </location>
</feature>